<name>A0A8S1XHH7_PAROT</name>
<feature type="domain" description="VWFA" evidence="2">
    <location>
        <begin position="149"/>
        <end position="319"/>
    </location>
</feature>
<dbReference type="OMA" id="HDAAMMT"/>
<dbReference type="Proteomes" id="UP000683925">
    <property type="component" value="Unassembled WGS sequence"/>
</dbReference>
<evidence type="ECO:0000313" key="4">
    <source>
        <dbReference type="Proteomes" id="UP000683925"/>
    </source>
</evidence>
<protein>
    <recommendedName>
        <fullName evidence="2">VWFA domain-containing protein</fullName>
    </recommendedName>
</protein>
<dbReference type="AlphaFoldDB" id="A0A8S1XHH7"/>
<feature type="region of interest" description="Disordered" evidence="1">
    <location>
        <begin position="1"/>
        <end position="32"/>
    </location>
</feature>
<evidence type="ECO:0000313" key="3">
    <source>
        <dbReference type="EMBL" id="CAD8200820.1"/>
    </source>
</evidence>
<dbReference type="InterPro" id="IPR002035">
    <property type="entry name" value="VWF_A"/>
</dbReference>
<dbReference type="Pfam" id="PF13768">
    <property type="entry name" value="VWA_3"/>
    <property type="match status" value="1"/>
</dbReference>
<proteinExistence type="predicted"/>
<accession>A0A8S1XHH7</accession>
<dbReference type="EMBL" id="CAJJDP010000123">
    <property type="protein sequence ID" value="CAD8200820.1"/>
    <property type="molecule type" value="Genomic_DNA"/>
</dbReference>
<dbReference type="PROSITE" id="PS50234">
    <property type="entry name" value="VWFA"/>
    <property type="match status" value="1"/>
</dbReference>
<dbReference type="InterPro" id="IPR051266">
    <property type="entry name" value="CLCR"/>
</dbReference>
<reference evidence="3" key="1">
    <citation type="submission" date="2021-01" db="EMBL/GenBank/DDBJ databases">
        <authorList>
            <consortium name="Genoscope - CEA"/>
            <person name="William W."/>
        </authorList>
    </citation>
    <scope>NUCLEOTIDE SEQUENCE</scope>
</reference>
<keyword evidence="4" id="KW-1185">Reference proteome</keyword>
<comment type="caution">
    <text evidence="3">The sequence shown here is derived from an EMBL/GenBank/DDBJ whole genome shotgun (WGS) entry which is preliminary data.</text>
</comment>
<gene>
    <name evidence="3" type="ORF">POCTA_138.1.T1230001</name>
</gene>
<dbReference type="SMART" id="SM00327">
    <property type="entry name" value="VWA"/>
    <property type="match status" value="1"/>
</dbReference>
<dbReference type="PANTHER" id="PTHR10579">
    <property type="entry name" value="CALCIUM-ACTIVATED CHLORIDE CHANNEL REGULATOR"/>
    <property type="match status" value="1"/>
</dbReference>
<evidence type="ECO:0000256" key="1">
    <source>
        <dbReference type="SAM" id="MobiDB-lite"/>
    </source>
</evidence>
<dbReference type="PANTHER" id="PTHR10579:SF43">
    <property type="entry name" value="ZINC FINGER (C3HC4-TYPE RING FINGER) FAMILY PROTEIN"/>
    <property type="match status" value="1"/>
</dbReference>
<dbReference type="OrthoDB" id="309945at2759"/>
<organism evidence="3 4">
    <name type="scientific">Paramecium octaurelia</name>
    <dbReference type="NCBI Taxonomy" id="43137"/>
    <lineage>
        <taxon>Eukaryota</taxon>
        <taxon>Sar</taxon>
        <taxon>Alveolata</taxon>
        <taxon>Ciliophora</taxon>
        <taxon>Intramacronucleata</taxon>
        <taxon>Oligohymenophorea</taxon>
        <taxon>Peniculida</taxon>
        <taxon>Parameciidae</taxon>
        <taxon>Paramecium</taxon>
    </lineage>
</organism>
<sequence>MKSSQESNESKQNMKNSFMLTKQNPQSQQISNSLQRFQTTTPVLYQGKFNDKNQNFGNYQHLPDPKYFQQLPQVTISQEKFDDDDQIEANLFQAKPNIYDLEKELIFEIKTLQKMIKLSNTQTQQLPGIISIKTKDQSNSQDLNRVGVDLICLIDKSTSMNGSKIETVKQSLKVLLTFLTDQDRLQLIIFNSQSQRLTPLKRTTEDNKLYFTQMIDSINSTGGTQISSATEIAFRQLKGRKYRNTVSSVFLLSDGQDNVATQQIQIQLQQLDEEFTMHTFGFGQDHDAAMMTSICNLKNGSFYFVQNISLLDEFFVDALGGLKSVVGEKLKMKVNLKHPEILNGLNISKTHGNKWINKGDYYEINLPVLIQGSRKDFVFELELPKLIAQIQDNERNALIMEALLQITDPLSKKELKKSATLILTFFNQDEQIYQNEEDIEVLEQYNRVLVAKAIDDARKSCQQQQFDMAQNQIDNAIVRLETNKQISSQAPSLIKDLQQAKQASMRGTFNSYGLGQMMQLSSNSYQQQGVNSVFSLDGQQQQQSARLQSYSNNLQQNMVQQIQLRKTQNENGN</sequence>
<evidence type="ECO:0000259" key="2">
    <source>
        <dbReference type="PROSITE" id="PS50234"/>
    </source>
</evidence>